<sequence length="602" mass="67336">MILNVGIEDPAVDPQAAVDTDFMKRFEKEENENNGAVLKRVVVEKTEGSSDCSGSNLSKGKSDLNNGSKTNFCKCKTNSIDDLHTNWFERRSDPNEGSDTNLSKEKPDSIHRLNLYLPDKKRDPSGIRRKTIYSGINSSRKRLICSSNPKSTLSTSGSSKIASPRNLEHVSGSSRKVHMILNVGIEDPAVDPQAAVDTDFMERFEKEENENNGAVLKRVVVEKTEGSSDCSGSNLSKGKSDLNNGSKTNFCKCKTNSIDDLHTNWFERRSDPNEGSDTNLSKEKPDSIHRLNLYLPDKKRDPSGIRRKTIYSGINSSRKRLICSSNPKSTLSTSGSSKIASPRNLEHVSGSSRYNISETISDECGRSSNNLFRKSLDPKLSKEDRIINKPFKCFAAKMPLCIKKRLNKMLDSINEKNLGEFIIRNMLFAKEHGENCEKNIHRINPNSELVLELSLEELYSGGMKLVTVSKCAFSLNGDGACINEEVLVNFDKGLRNNDLIVVERCKIGSNIVFKIQEKPHECFKRVENDLIYTKEISMYTAQNGGMFNIPLIDGTKHLIKTEFYINDGLKTKISGKGMPVYKSECHGDFILEFKVVHPGYIC</sequence>
<evidence type="ECO:0000313" key="1">
    <source>
        <dbReference type="Proteomes" id="UP000095286"/>
    </source>
</evidence>
<evidence type="ECO:0000313" key="2">
    <source>
        <dbReference type="WBParaSite" id="RSKR_0000558100.1"/>
    </source>
</evidence>
<reference evidence="2" key="1">
    <citation type="submission" date="2016-11" db="UniProtKB">
        <authorList>
            <consortium name="WormBaseParasite"/>
        </authorList>
    </citation>
    <scope>IDENTIFICATION</scope>
    <source>
        <strain evidence="2">KR3021</strain>
    </source>
</reference>
<proteinExistence type="predicted"/>
<protein>
    <submittedName>
        <fullName evidence="2">DnaJ_C domain-containing protein</fullName>
    </submittedName>
</protein>
<dbReference type="WBParaSite" id="RSKR_0000558100.1">
    <property type="protein sequence ID" value="RSKR_0000558100.1"/>
    <property type="gene ID" value="RSKR_0000558100"/>
</dbReference>
<dbReference type="Proteomes" id="UP000095286">
    <property type="component" value="Unplaced"/>
</dbReference>
<accession>A0AC35TZ18</accession>
<organism evidence="1 2">
    <name type="scientific">Rhabditophanes sp. KR3021</name>
    <dbReference type="NCBI Taxonomy" id="114890"/>
    <lineage>
        <taxon>Eukaryota</taxon>
        <taxon>Metazoa</taxon>
        <taxon>Ecdysozoa</taxon>
        <taxon>Nematoda</taxon>
        <taxon>Chromadorea</taxon>
        <taxon>Rhabditida</taxon>
        <taxon>Tylenchina</taxon>
        <taxon>Panagrolaimomorpha</taxon>
        <taxon>Strongyloidoidea</taxon>
        <taxon>Alloionematidae</taxon>
        <taxon>Rhabditophanes</taxon>
    </lineage>
</organism>
<name>A0AC35TZ18_9BILA</name>